<dbReference type="GO" id="GO:0020037">
    <property type="term" value="F:heme binding"/>
    <property type="evidence" value="ECO:0007669"/>
    <property type="project" value="InterPro"/>
</dbReference>
<evidence type="ECO:0000256" key="12">
    <source>
        <dbReference type="PIRSR" id="PIRSR602401-1"/>
    </source>
</evidence>
<reference evidence="15 17" key="2">
    <citation type="journal article" date="2018" name="Plant J.">
        <title>The Physcomitrella patens chromosome-scale assembly reveals moss genome structure and evolution.</title>
        <authorList>
            <person name="Lang D."/>
            <person name="Ullrich K.K."/>
            <person name="Murat F."/>
            <person name="Fuchs J."/>
            <person name="Jenkins J."/>
            <person name="Haas F.B."/>
            <person name="Piednoel M."/>
            <person name="Gundlach H."/>
            <person name="Van Bel M."/>
            <person name="Meyberg R."/>
            <person name="Vives C."/>
            <person name="Morata J."/>
            <person name="Symeonidi A."/>
            <person name="Hiss M."/>
            <person name="Muchero W."/>
            <person name="Kamisugi Y."/>
            <person name="Saleh O."/>
            <person name="Blanc G."/>
            <person name="Decker E.L."/>
            <person name="van Gessel N."/>
            <person name="Grimwood J."/>
            <person name="Hayes R.D."/>
            <person name="Graham S.W."/>
            <person name="Gunter L.E."/>
            <person name="McDaniel S.F."/>
            <person name="Hoernstein S.N.W."/>
            <person name="Larsson A."/>
            <person name="Li F.W."/>
            <person name="Perroud P.F."/>
            <person name="Phillips J."/>
            <person name="Ranjan P."/>
            <person name="Rokshar D.S."/>
            <person name="Rothfels C.J."/>
            <person name="Schneider L."/>
            <person name="Shu S."/>
            <person name="Stevenson D.W."/>
            <person name="Thummler F."/>
            <person name="Tillich M."/>
            <person name="Villarreal Aguilar J.C."/>
            <person name="Widiez T."/>
            <person name="Wong G.K."/>
            <person name="Wymore A."/>
            <person name="Zhang Y."/>
            <person name="Zimmer A.D."/>
            <person name="Quatrano R.S."/>
            <person name="Mayer K.F.X."/>
            <person name="Goodstein D."/>
            <person name="Casacuberta J.M."/>
            <person name="Vandepoele K."/>
            <person name="Reski R."/>
            <person name="Cuming A.C."/>
            <person name="Tuskan G.A."/>
            <person name="Maumus F."/>
            <person name="Salse J."/>
            <person name="Schmutz J."/>
            <person name="Rensing S.A."/>
        </authorList>
    </citation>
    <scope>NUCLEOTIDE SEQUENCE [LARGE SCALE GENOMIC DNA]</scope>
    <source>
        <strain evidence="16 17">cv. Gransden 2004</strain>
    </source>
</reference>
<dbReference type="PRINTS" id="PR00385">
    <property type="entry name" value="P450"/>
</dbReference>
<comment type="cofactor">
    <cofactor evidence="1 12">
        <name>heme</name>
        <dbReference type="ChEBI" id="CHEBI:30413"/>
    </cofactor>
</comment>
<organism evidence="15">
    <name type="scientific">Physcomitrium patens</name>
    <name type="common">Spreading-leaved earth moss</name>
    <name type="synonym">Physcomitrella patens</name>
    <dbReference type="NCBI Taxonomy" id="3218"/>
    <lineage>
        <taxon>Eukaryota</taxon>
        <taxon>Viridiplantae</taxon>
        <taxon>Streptophyta</taxon>
        <taxon>Embryophyta</taxon>
        <taxon>Bryophyta</taxon>
        <taxon>Bryophytina</taxon>
        <taxon>Bryopsida</taxon>
        <taxon>Funariidae</taxon>
        <taxon>Funariales</taxon>
        <taxon>Funariaceae</taxon>
        <taxon>Physcomitrium</taxon>
    </lineage>
</organism>
<dbReference type="EC" id="1.14.14.91" evidence="10"/>
<keyword evidence="4 12" id="KW-0349">Heme</keyword>
<accession>A0A2K1KUY0</accession>
<proteinExistence type="inferred from homology"/>
<feature type="transmembrane region" description="Helical" evidence="14">
    <location>
        <begin position="36"/>
        <end position="55"/>
    </location>
</feature>
<dbReference type="GO" id="GO:0016710">
    <property type="term" value="F:trans-cinnamate 4-monooxygenase activity"/>
    <property type="evidence" value="ECO:0007669"/>
    <property type="project" value="UniProtKB-EC"/>
</dbReference>
<evidence type="ECO:0000256" key="1">
    <source>
        <dbReference type="ARBA" id="ARBA00001971"/>
    </source>
</evidence>
<comment type="subcellular location">
    <subcellularLocation>
        <location evidence="2">Membrane</location>
        <topology evidence="2">Single-pass membrane protein</topology>
    </subcellularLocation>
</comment>
<dbReference type="PRINTS" id="PR00463">
    <property type="entry name" value="EP450I"/>
</dbReference>
<dbReference type="EnsemblPlants" id="Pp3c3_17840V3.2">
    <property type="protein sequence ID" value="Pp3c3_17840V3.2"/>
    <property type="gene ID" value="Pp3c3_17840"/>
</dbReference>
<evidence type="ECO:0000256" key="2">
    <source>
        <dbReference type="ARBA" id="ARBA00004167"/>
    </source>
</evidence>
<keyword evidence="14" id="KW-0812">Transmembrane</keyword>
<keyword evidence="14" id="KW-0472">Membrane</keyword>
<dbReference type="EMBL" id="ABEU02000003">
    <property type="protein sequence ID" value="PNR57594.1"/>
    <property type="molecule type" value="Genomic_DNA"/>
</dbReference>
<dbReference type="Gramene" id="Pp3c3_17840V3.2">
    <property type="protein sequence ID" value="Pp3c3_17840V3.2"/>
    <property type="gene ID" value="Pp3c3_17840"/>
</dbReference>
<dbReference type="Proteomes" id="UP000006727">
    <property type="component" value="Chromosome 3"/>
</dbReference>
<comment type="pathway">
    <text evidence="9">Phenylpropanoid metabolism; trans-4-coumarate biosynthesis; trans-4-coumarate from trans-cinnamate: step 1/1.</text>
</comment>
<name>A0A2K1KUY0_PHYPA</name>
<evidence type="ECO:0000313" key="16">
    <source>
        <dbReference type="EnsemblPlants" id="Pp3c3_17840V3.1"/>
    </source>
</evidence>
<keyword evidence="8 13" id="KW-0503">Monooxygenase</keyword>
<dbReference type="InterPro" id="IPR017972">
    <property type="entry name" value="Cyt_P450_CS"/>
</dbReference>
<sequence length="536" mass="60727">MGKPMGIGVLLVILVFGVVAKVDFKSRILLDFAFSSSLLMQALLLGVFIVIVVSLRREGRNMNLPPCPAAFPIVGNWLQVGNDLKHRKLAEMAQKYGDVFMLRMGRRRFVVVSSPEAAKEVLHTHGVEFASRTRNAVYDVFAGKGQDIVFTNYGDHWRRMRRIMTVPFVTHKVVKHAHFAWEDEVDHCIRDVEARSESATTGVVLRHRFQLMMYNIMYRMMFNSRFADEHDPLYLKLKGLNSERCRLPAQNSKYNYADFIPILRPFLRGYLKVCQDVRDRRLTLFKERFVDERRKLVNAVGAAGAGEKCAIDHILEAQKKGEISENNVLYLIENINIAAIESTLLSIEWGVAELVNHPEVQKRVQKELDEVLGDGHLVSEPDIHSGKLPFLTAVVKETLRLHMPIPLLVPHMNVKQAKIFGYDIPPESKILVNAWWIGNNPKFWDQPERFMPERFLSATSEATTVDFRFLPFGAGRRSCPGSAIAVPLLAIVLGRLVQKIDLLPPPGMTKVDVTESGGQFSLHMATHSTVVTRPRA</sequence>
<dbReference type="GO" id="GO:0016020">
    <property type="term" value="C:membrane"/>
    <property type="evidence" value="ECO:0007669"/>
    <property type="project" value="UniProtKB-SubCell"/>
</dbReference>
<keyword evidence="6 13" id="KW-0560">Oxidoreductase</keyword>
<dbReference type="Gramene" id="Pp3c3_17840V3.1">
    <property type="protein sequence ID" value="Pp3c3_17840V3.1"/>
    <property type="gene ID" value="Pp3c3_17840"/>
</dbReference>
<keyword evidence="7 12" id="KW-0408">Iron</keyword>
<dbReference type="Gene3D" id="1.10.630.10">
    <property type="entry name" value="Cytochrome P450"/>
    <property type="match status" value="1"/>
</dbReference>
<dbReference type="EnsemblPlants" id="Pp3c3_17840V3.1">
    <property type="protein sequence ID" value="Pp3c3_17840V3.1"/>
    <property type="gene ID" value="Pp3c3_17840"/>
</dbReference>
<evidence type="ECO:0000256" key="6">
    <source>
        <dbReference type="ARBA" id="ARBA00023002"/>
    </source>
</evidence>
<evidence type="ECO:0000256" key="7">
    <source>
        <dbReference type="ARBA" id="ARBA00023004"/>
    </source>
</evidence>
<comment type="similarity">
    <text evidence="3 13">Belongs to the cytochrome P450 family.</text>
</comment>
<evidence type="ECO:0000256" key="9">
    <source>
        <dbReference type="ARBA" id="ARBA00037893"/>
    </source>
</evidence>
<evidence type="ECO:0000313" key="17">
    <source>
        <dbReference type="Proteomes" id="UP000006727"/>
    </source>
</evidence>
<evidence type="ECO:0000256" key="4">
    <source>
        <dbReference type="ARBA" id="ARBA00022617"/>
    </source>
</evidence>
<dbReference type="AlphaFoldDB" id="A0A2K1KUY0"/>
<dbReference type="OrthoDB" id="1470350at2759"/>
<gene>
    <name evidence="16" type="primary">LOC112279424</name>
    <name evidence="15" type="ORF">PHYPA_004588</name>
</gene>
<dbReference type="GO" id="GO:0004497">
    <property type="term" value="F:monooxygenase activity"/>
    <property type="evidence" value="ECO:0000318"/>
    <property type="project" value="GO_Central"/>
</dbReference>
<evidence type="ECO:0000256" key="3">
    <source>
        <dbReference type="ARBA" id="ARBA00010617"/>
    </source>
</evidence>
<protein>
    <recommendedName>
        <fullName evidence="10">trans-cinnamate 4-monooxygenase</fullName>
        <ecNumber evidence="10">1.14.14.91</ecNumber>
    </recommendedName>
</protein>
<dbReference type="PaxDb" id="3218-PP1S315_29V6.1"/>
<dbReference type="PROSITE" id="PS00086">
    <property type="entry name" value="CYTOCHROME_P450"/>
    <property type="match status" value="1"/>
</dbReference>
<dbReference type="InterPro" id="IPR001128">
    <property type="entry name" value="Cyt_P450"/>
</dbReference>
<dbReference type="InterPro" id="IPR036396">
    <property type="entry name" value="Cyt_P450_sf"/>
</dbReference>
<evidence type="ECO:0000256" key="10">
    <source>
        <dbReference type="ARBA" id="ARBA00038946"/>
    </source>
</evidence>
<dbReference type="SUPFAM" id="SSF48264">
    <property type="entry name" value="Cytochrome P450"/>
    <property type="match status" value="1"/>
</dbReference>
<reference evidence="16" key="3">
    <citation type="submission" date="2020-12" db="UniProtKB">
        <authorList>
            <consortium name="EnsemblPlants"/>
        </authorList>
    </citation>
    <scope>IDENTIFICATION</scope>
</reference>
<dbReference type="PANTHER" id="PTHR47948:SF4">
    <property type="entry name" value="TRANS-CINNAMATE 4-MONOOXYGENASE"/>
    <property type="match status" value="1"/>
</dbReference>
<evidence type="ECO:0000256" key="13">
    <source>
        <dbReference type="RuleBase" id="RU000461"/>
    </source>
</evidence>
<evidence type="ECO:0000256" key="11">
    <source>
        <dbReference type="ARBA" id="ARBA00048198"/>
    </source>
</evidence>
<evidence type="ECO:0000256" key="5">
    <source>
        <dbReference type="ARBA" id="ARBA00022723"/>
    </source>
</evidence>
<reference evidence="15 17" key="1">
    <citation type="journal article" date="2008" name="Science">
        <title>The Physcomitrella genome reveals evolutionary insights into the conquest of land by plants.</title>
        <authorList>
            <person name="Rensing S."/>
            <person name="Lang D."/>
            <person name="Zimmer A."/>
            <person name="Terry A."/>
            <person name="Salamov A."/>
            <person name="Shapiro H."/>
            <person name="Nishiyama T."/>
            <person name="Perroud P.-F."/>
            <person name="Lindquist E."/>
            <person name="Kamisugi Y."/>
            <person name="Tanahashi T."/>
            <person name="Sakakibara K."/>
            <person name="Fujita T."/>
            <person name="Oishi K."/>
            <person name="Shin-I T."/>
            <person name="Kuroki Y."/>
            <person name="Toyoda A."/>
            <person name="Suzuki Y."/>
            <person name="Hashimoto A."/>
            <person name="Yamaguchi K."/>
            <person name="Sugano A."/>
            <person name="Kohara Y."/>
            <person name="Fujiyama A."/>
            <person name="Anterola A."/>
            <person name="Aoki S."/>
            <person name="Ashton N."/>
            <person name="Barbazuk W.B."/>
            <person name="Barker E."/>
            <person name="Bennetzen J."/>
            <person name="Bezanilla M."/>
            <person name="Blankenship R."/>
            <person name="Cho S.H."/>
            <person name="Dutcher S."/>
            <person name="Estelle M."/>
            <person name="Fawcett J.A."/>
            <person name="Gundlach H."/>
            <person name="Hanada K."/>
            <person name="Heyl A."/>
            <person name="Hicks K.A."/>
            <person name="Hugh J."/>
            <person name="Lohr M."/>
            <person name="Mayer K."/>
            <person name="Melkozernov A."/>
            <person name="Murata T."/>
            <person name="Nelson D."/>
            <person name="Pils B."/>
            <person name="Prigge M."/>
            <person name="Reiss B."/>
            <person name="Renner T."/>
            <person name="Rombauts S."/>
            <person name="Rushton P."/>
            <person name="Sanderfoot A."/>
            <person name="Schween G."/>
            <person name="Shiu S.-H."/>
            <person name="Stueber K."/>
            <person name="Theodoulou F.L."/>
            <person name="Tu H."/>
            <person name="Van de Peer Y."/>
            <person name="Verrier P.J."/>
            <person name="Waters E."/>
            <person name="Wood A."/>
            <person name="Yang L."/>
            <person name="Cove D."/>
            <person name="Cuming A."/>
            <person name="Hasebe M."/>
            <person name="Lucas S."/>
            <person name="Mishler D.B."/>
            <person name="Reski R."/>
            <person name="Grigoriev I."/>
            <person name="Quatrano R.S."/>
            <person name="Boore J.L."/>
        </authorList>
    </citation>
    <scope>NUCLEOTIDE SEQUENCE [LARGE SCALE GENOMIC DNA]</scope>
    <source>
        <strain evidence="16 17">cv. Gransden 2004</strain>
    </source>
</reference>
<evidence type="ECO:0000256" key="14">
    <source>
        <dbReference type="SAM" id="Phobius"/>
    </source>
</evidence>
<dbReference type="InterPro" id="IPR002401">
    <property type="entry name" value="Cyt_P450_E_grp-I"/>
</dbReference>
<keyword evidence="14" id="KW-1133">Transmembrane helix</keyword>
<dbReference type="PANTHER" id="PTHR47948">
    <property type="entry name" value="TRANS-CINNAMATE 4-MONOOXYGENASE"/>
    <property type="match status" value="1"/>
</dbReference>
<dbReference type="RefSeq" id="XP_024369607.1">
    <property type="nucleotide sequence ID" value="XM_024513839.2"/>
</dbReference>
<keyword evidence="5 12" id="KW-0479">Metal-binding</keyword>
<dbReference type="STRING" id="3218.A0A2K1KUY0"/>
<dbReference type="GeneID" id="112279424"/>
<feature type="binding site" description="axial binding residue" evidence="12">
    <location>
        <position position="479"/>
    </location>
    <ligand>
        <name>heme</name>
        <dbReference type="ChEBI" id="CHEBI:30413"/>
    </ligand>
    <ligandPart>
        <name>Fe</name>
        <dbReference type="ChEBI" id="CHEBI:18248"/>
    </ligandPart>
</feature>
<evidence type="ECO:0000256" key="8">
    <source>
        <dbReference type="ARBA" id="ARBA00023033"/>
    </source>
</evidence>
<evidence type="ECO:0000313" key="15">
    <source>
        <dbReference type="EMBL" id="PNR57594.1"/>
    </source>
</evidence>
<dbReference type="KEGG" id="ppp:112279424"/>
<comment type="catalytic activity">
    <reaction evidence="11">
        <text>(E)-cinnamate + reduced [NADPH--hemoprotein reductase] + O2 = (E)-4-coumarate + oxidized [NADPH--hemoprotein reductase] + H2O + H(+)</text>
        <dbReference type="Rhea" id="RHEA:10608"/>
        <dbReference type="Rhea" id="RHEA-COMP:11964"/>
        <dbReference type="Rhea" id="RHEA-COMP:11965"/>
        <dbReference type="ChEBI" id="CHEBI:12876"/>
        <dbReference type="ChEBI" id="CHEBI:15377"/>
        <dbReference type="ChEBI" id="CHEBI:15378"/>
        <dbReference type="ChEBI" id="CHEBI:15379"/>
        <dbReference type="ChEBI" id="CHEBI:15669"/>
        <dbReference type="ChEBI" id="CHEBI:57618"/>
        <dbReference type="ChEBI" id="CHEBI:58210"/>
        <dbReference type="EC" id="1.14.14.91"/>
    </reaction>
</comment>
<keyword evidence="17" id="KW-1185">Reference proteome</keyword>
<dbReference type="GO" id="GO:0005506">
    <property type="term" value="F:iron ion binding"/>
    <property type="evidence" value="ECO:0007669"/>
    <property type="project" value="InterPro"/>
</dbReference>
<dbReference type="Pfam" id="PF00067">
    <property type="entry name" value="p450"/>
    <property type="match status" value="1"/>
</dbReference>